<keyword evidence="1" id="KW-0472">Membrane</keyword>
<keyword evidence="3" id="KW-1185">Reference proteome</keyword>
<name>X6LP82_RETFI</name>
<sequence>MKTKSIMFGIFVLASQNLVIKEELADTETLFRSLRIEHKVEGPLANDEFGRRNKEDKQNSKRHKFRNLILYKSSPHNLRTTSAANTNTQHLEPPHHSITTVAKVNTGAMCLSGIIVFILFLKKILNKKNKCDIMTLYVCTCIASRENGNNDNQLPLQKDGKHFLQYFNIVYVCLFICCLTYNNN</sequence>
<reference evidence="2 3" key="1">
    <citation type="journal article" date="2013" name="Curr. Biol.">
        <title>The Genome of the Foraminiferan Reticulomyxa filosa.</title>
        <authorList>
            <person name="Glockner G."/>
            <person name="Hulsmann N."/>
            <person name="Schleicher M."/>
            <person name="Noegel A.A."/>
            <person name="Eichinger L."/>
            <person name="Gallinger C."/>
            <person name="Pawlowski J."/>
            <person name="Sierra R."/>
            <person name="Euteneuer U."/>
            <person name="Pillet L."/>
            <person name="Moustafa A."/>
            <person name="Platzer M."/>
            <person name="Groth M."/>
            <person name="Szafranski K."/>
            <person name="Schliwa M."/>
        </authorList>
    </citation>
    <scope>NUCLEOTIDE SEQUENCE [LARGE SCALE GENOMIC DNA]</scope>
</reference>
<comment type="caution">
    <text evidence="2">The sequence shown here is derived from an EMBL/GenBank/DDBJ whole genome shotgun (WGS) entry which is preliminary data.</text>
</comment>
<keyword evidence="1" id="KW-1133">Transmembrane helix</keyword>
<dbReference type="AlphaFoldDB" id="X6LP82"/>
<evidence type="ECO:0000256" key="1">
    <source>
        <dbReference type="SAM" id="Phobius"/>
    </source>
</evidence>
<feature type="transmembrane region" description="Helical" evidence="1">
    <location>
        <begin position="101"/>
        <end position="121"/>
    </location>
</feature>
<organism evidence="2 3">
    <name type="scientific">Reticulomyxa filosa</name>
    <dbReference type="NCBI Taxonomy" id="46433"/>
    <lineage>
        <taxon>Eukaryota</taxon>
        <taxon>Sar</taxon>
        <taxon>Rhizaria</taxon>
        <taxon>Retaria</taxon>
        <taxon>Foraminifera</taxon>
        <taxon>Monothalamids</taxon>
        <taxon>Reticulomyxidae</taxon>
        <taxon>Reticulomyxa</taxon>
    </lineage>
</organism>
<evidence type="ECO:0000313" key="3">
    <source>
        <dbReference type="Proteomes" id="UP000023152"/>
    </source>
</evidence>
<dbReference type="Proteomes" id="UP000023152">
    <property type="component" value="Unassembled WGS sequence"/>
</dbReference>
<feature type="transmembrane region" description="Helical" evidence="1">
    <location>
        <begin position="163"/>
        <end position="182"/>
    </location>
</feature>
<gene>
    <name evidence="2" type="ORF">RFI_34476</name>
</gene>
<evidence type="ECO:0000313" key="2">
    <source>
        <dbReference type="EMBL" id="ETO02937.1"/>
    </source>
</evidence>
<accession>X6LP82</accession>
<dbReference type="EMBL" id="ASPP01034557">
    <property type="protein sequence ID" value="ETO02937.1"/>
    <property type="molecule type" value="Genomic_DNA"/>
</dbReference>
<proteinExistence type="predicted"/>
<protein>
    <submittedName>
        <fullName evidence="2">Uncharacterized protein</fullName>
    </submittedName>
</protein>
<keyword evidence="1" id="KW-0812">Transmembrane</keyword>